<dbReference type="EMBL" id="CAIE01000017">
    <property type="protein sequence ID" value="CCH17081.1"/>
    <property type="molecule type" value="Genomic_DNA"/>
</dbReference>
<feature type="transmembrane region" description="Helical" evidence="2">
    <location>
        <begin position="306"/>
        <end position="323"/>
    </location>
</feature>
<dbReference type="AlphaFoldDB" id="I0KZT4"/>
<gene>
    <name evidence="3" type="primary">unbU</name>
    <name evidence="3" type="ORF">MILUP08_42000</name>
</gene>
<evidence type="ECO:0000256" key="2">
    <source>
        <dbReference type="SAM" id="Phobius"/>
    </source>
</evidence>
<keyword evidence="2" id="KW-1133">Transmembrane helix</keyword>
<accession>I0KZT4</accession>
<feature type="transmembrane region" description="Helical" evidence="2">
    <location>
        <begin position="201"/>
        <end position="218"/>
    </location>
</feature>
<keyword evidence="4" id="KW-1185">Reference proteome</keyword>
<comment type="caution">
    <text evidence="3">The sequence shown here is derived from an EMBL/GenBank/DDBJ whole genome shotgun (WGS) entry which is preliminary data.</text>
</comment>
<proteinExistence type="predicted"/>
<dbReference type="STRING" id="1150864.MILUP08_42000"/>
<name>I0KZT4_9ACTN</name>
<dbReference type="RefSeq" id="WP_007457484.1">
    <property type="nucleotide sequence ID" value="NZ_HF570108.1"/>
</dbReference>
<reference evidence="4" key="1">
    <citation type="journal article" date="2012" name="J. Bacteriol.">
        <title>Genome Sequence of Micromonospora lupini Lupac 08, Isolated from Root Nodules of Lupinus angustifolius.</title>
        <authorList>
            <person name="Alonso-Vega P."/>
            <person name="Normand P."/>
            <person name="Bacigalupe R."/>
            <person name="Pujic P."/>
            <person name="Lajus A."/>
            <person name="Vallenet D."/>
            <person name="Carro L."/>
            <person name="Coll P."/>
            <person name="Trujillo M.E."/>
        </authorList>
    </citation>
    <scope>NUCLEOTIDE SEQUENCE [LARGE SCALE GENOMIC DNA]</scope>
    <source>
        <strain evidence="4">Lupac 08</strain>
    </source>
</reference>
<protein>
    <submittedName>
        <fullName evidence="3">UnbU</fullName>
    </submittedName>
</protein>
<feature type="transmembrane region" description="Helical" evidence="2">
    <location>
        <begin position="51"/>
        <end position="71"/>
    </location>
</feature>
<keyword evidence="2" id="KW-0812">Transmembrane</keyword>
<evidence type="ECO:0000256" key="1">
    <source>
        <dbReference type="SAM" id="MobiDB-lite"/>
    </source>
</evidence>
<feature type="transmembrane region" description="Helical" evidence="2">
    <location>
        <begin position="169"/>
        <end position="189"/>
    </location>
</feature>
<feature type="transmembrane region" description="Helical" evidence="2">
    <location>
        <begin position="139"/>
        <end position="157"/>
    </location>
</feature>
<feature type="region of interest" description="Disordered" evidence="1">
    <location>
        <begin position="17"/>
        <end position="41"/>
    </location>
</feature>
<dbReference type="Proteomes" id="UP000003448">
    <property type="component" value="Unassembled WGS sequence"/>
</dbReference>
<evidence type="ECO:0000313" key="3">
    <source>
        <dbReference type="EMBL" id="CCH17081.1"/>
    </source>
</evidence>
<feature type="transmembrane region" description="Helical" evidence="2">
    <location>
        <begin position="77"/>
        <end position="99"/>
    </location>
</feature>
<dbReference type="eggNOG" id="COG4658">
    <property type="taxonomic scope" value="Bacteria"/>
</dbReference>
<keyword evidence="2" id="KW-0472">Membrane</keyword>
<feature type="transmembrane region" description="Helical" evidence="2">
    <location>
        <begin position="111"/>
        <end position="133"/>
    </location>
</feature>
<organism evidence="3 4">
    <name type="scientific">Micromonospora lupini str. Lupac 08</name>
    <dbReference type="NCBI Taxonomy" id="1150864"/>
    <lineage>
        <taxon>Bacteria</taxon>
        <taxon>Bacillati</taxon>
        <taxon>Actinomycetota</taxon>
        <taxon>Actinomycetes</taxon>
        <taxon>Micromonosporales</taxon>
        <taxon>Micromonosporaceae</taxon>
        <taxon>Micromonospora</taxon>
    </lineage>
</organism>
<evidence type="ECO:0000313" key="4">
    <source>
        <dbReference type="Proteomes" id="UP000003448"/>
    </source>
</evidence>
<feature type="transmembrane region" description="Helical" evidence="2">
    <location>
        <begin position="251"/>
        <end position="270"/>
    </location>
</feature>
<sequence length="351" mass="38747">MTDVKRAPMGVTTTAEVADATRNGRGPDRAPAGVDTRPPVPRVDKRDPRYLALRNFAISMSILNVLGYTVLGFEQPWTWPLFALAIGYTVEIAIEAVAARSLGRRPAYSGNGAWGVYTFLLPTHITALAANMLLYANDMFWPIAFAVVVAVGQKAVLQAPIAGRMRHFMNPSNFGITITLLAFSWVNVAPPYHFTENVPDVFRMFIPMVVLTAGTILNAMLTKKVALIVGWVGGFVIQALIRHYVWDVQLWSALSIMTGVAFVLFTNYMITDPGTTPSKPRFQFMFGASVAMVYGVLMLFNVVYTLFFAVTIVCLARGLFWWGRWLAERRGTRTAVQPVPPPAAVELPIAR</sequence>